<dbReference type="OrthoDB" id="346907at2759"/>
<dbReference type="Pfam" id="PF07714">
    <property type="entry name" value="PK_Tyr_Ser-Thr"/>
    <property type="match status" value="1"/>
</dbReference>
<protein>
    <submittedName>
        <fullName evidence="2">Kinase-like domain-containing protein</fullName>
    </submittedName>
</protein>
<keyword evidence="3" id="KW-1185">Reference proteome</keyword>
<dbReference type="PROSITE" id="PS50011">
    <property type="entry name" value="PROTEIN_KINASE_DOM"/>
    <property type="match status" value="1"/>
</dbReference>
<dbReference type="GeneID" id="64629237"/>
<evidence type="ECO:0000313" key="3">
    <source>
        <dbReference type="Proteomes" id="UP000807769"/>
    </source>
</evidence>
<name>A0A9P7JFY2_9AGAM</name>
<reference evidence="2" key="1">
    <citation type="journal article" date="2020" name="New Phytol.">
        <title>Comparative genomics reveals dynamic genome evolution in host specialist ectomycorrhizal fungi.</title>
        <authorList>
            <person name="Lofgren L.A."/>
            <person name="Nguyen N.H."/>
            <person name="Vilgalys R."/>
            <person name="Ruytinx J."/>
            <person name="Liao H.L."/>
            <person name="Branco S."/>
            <person name="Kuo A."/>
            <person name="LaButti K."/>
            <person name="Lipzen A."/>
            <person name="Andreopoulos W."/>
            <person name="Pangilinan J."/>
            <person name="Riley R."/>
            <person name="Hundley H."/>
            <person name="Na H."/>
            <person name="Barry K."/>
            <person name="Grigoriev I.V."/>
            <person name="Stajich J.E."/>
            <person name="Kennedy P.G."/>
        </authorList>
    </citation>
    <scope>NUCLEOTIDE SEQUENCE</scope>
    <source>
        <strain evidence="2">MN1</strain>
    </source>
</reference>
<dbReference type="SUPFAM" id="SSF56112">
    <property type="entry name" value="Protein kinase-like (PK-like)"/>
    <property type="match status" value="1"/>
</dbReference>
<keyword evidence="2" id="KW-0808">Transferase</keyword>
<keyword evidence="2" id="KW-0418">Kinase</keyword>
<proteinExistence type="predicted"/>
<comment type="caution">
    <text evidence="2">The sequence shown here is derived from an EMBL/GenBank/DDBJ whole genome shotgun (WGS) entry which is preliminary data.</text>
</comment>
<evidence type="ECO:0000259" key="1">
    <source>
        <dbReference type="PROSITE" id="PS50011"/>
    </source>
</evidence>
<dbReference type="InterPro" id="IPR051681">
    <property type="entry name" value="Ser/Thr_Kinases-Pseudokinases"/>
</dbReference>
<dbReference type="InterPro" id="IPR000719">
    <property type="entry name" value="Prot_kinase_dom"/>
</dbReference>
<evidence type="ECO:0000313" key="2">
    <source>
        <dbReference type="EMBL" id="KAG1819821.1"/>
    </source>
</evidence>
<dbReference type="GO" id="GO:0004674">
    <property type="term" value="F:protein serine/threonine kinase activity"/>
    <property type="evidence" value="ECO:0007669"/>
    <property type="project" value="TreeGrafter"/>
</dbReference>
<dbReference type="PIRSF" id="PIRSF000654">
    <property type="entry name" value="Integrin-linked_kinase"/>
    <property type="match status" value="1"/>
</dbReference>
<dbReference type="GO" id="GO:0005524">
    <property type="term" value="F:ATP binding"/>
    <property type="evidence" value="ECO:0007669"/>
    <property type="project" value="InterPro"/>
</dbReference>
<dbReference type="RefSeq" id="XP_041195356.1">
    <property type="nucleotide sequence ID" value="XM_041335220.1"/>
</dbReference>
<dbReference type="PANTHER" id="PTHR44329">
    <property type="entry name" value="SERINE/THREONINE-PROTEIN KINASE TNNI3K-RELATED"/>
    <property type="match status" value="1"/>
</dbReference>
<feature type="domain" description="Protein kinase" evidence="1">
    <location>
        <begin position="8"/>
        <end position="271"/>
    </location>
</feature>
<sequence>MHDLTSKIRRLRWISGTSSANVYEAVYSTATTSKQVAVKSLRIENFGNMGSKGQELLIRATTWMALQHDNILTPIGFADGFGPLPSIVYDWMPGGTLSSYLEENSDSLSILQRFYLIKQIAAGLCYLHYKNVIHGNLHGNNVLIDAMGVAYLADYDVSAVHRGQHIPPSVRWAAPERFDSQNMVTPTTKSDIYSLGSVIYQILTGREPYYEVRSKSKVSIEILNGNKPSRPHDIHIADHHWLFMQRCWSVPENRPSAAEVLHFSQIEVELLIT</sequence>
<dbReference type="EMBL" id="JABBWG010000009">
    <property type="protein sequence ID" value="KAG1819821.1"/>
    <property type="molecule type" value="Genomic_DNA"/>
</dbReference>
<dbReference type="Proteomes" id="UP000807769">
    <property type="component" value="Unassembled WGS sequence"/>
</dbReference>
<dbReference type="AlphaFoldDB" id="A0A9P7JFY2"/>
<accession>A0A9P7JFY2</accession>
<organism evidence="2 3">
    <name type="scientific">Suillus subaureus</name>
    <dbReference type="NCBI Taxonomy" id="48587"/>
    <lineage>
        <taxon>Eukaryota</taxon>
        <taxon>Fungi</taxon>
        <taxon>Dikarya</taxon>
        <taxon>Basidiomycota</taxon>
        <taxon>Agaricomycotina</taxon>
        <taxon>Agaricomycetes</taxon>
        <taxon>Agaricomycetidae</taxon>
        <taxon>Boletales</taxon>
        <taxon>Suillineae</taxon>
        <taxon>Suillaceae</taxon>
        <taxon>Suillus</taxon>
    </lineage>
</organism>
<dbReference type="InterPro" id="IPR001245">
    <property type="entry name" value="Ser-Thr/Tyr_kinase_cat_dom"/>
</dbReference>
<dbReference type="PANTHER" id="PTHR44329:SF214">
    <property type="entry name" value="PROTEIN KINASE DOMAIN-CONTAINING PROTEIN"/>
    <property type="match status" value="1"/>
</dbReference>
<dbReference type="InterPro" id="IPR011009">
    <property type="entry name" value="Kinase-like_dom_sf"/>
</dbReference>
<dbReference type="Gene3D" id="1.10.510.10">
    <property type="entry name" value="Transferase(Phosphotransferase) domain 1"/>
    <property type="match status" value="1"/>
</dbReference>
<gene>
    <name evidence="2" type="ORF">BJ212DRAFT_1343265</name>
</gene>